<dbReference type="Proteomes" id="UP000238442">
    <property type="component" value="Chromosome"/>
</dbReference>
<reference evidence="1 2" key="1">
    <citation type="submission" date="2018-02" db="EMBL/GenBank/DDBJ databases">
        <title>Genomic analysis of the strain RR4-38 isolated from a seawater recirculating aquaculture system.</title>
        <authorList>
            <person name="Kim Y.-S."/>
            <person name="Jang Y.H."/>
            <person name="Kim K.-H."/>
        </authorList>
    </citation>
    <scope>NUCLEOTIDE SEQUENCE [LARGE SCALE GENOMIC DNA]</scope>
    <source>
        <strain evidence="1 2">RR4-38</strain>
    </source>
</reference>
<gene>
    <name evidence="1" type="ORF">C5O00_09575</name>
</gene>
<dbReference type="Gene3D" id="3.40.50.150">
    <property type="entry name" value="Vaccinia Virus protein VP39"/>
    <property type="match status" value="1"/>
</dbReference>
<dbReference type="GO" id="GO:0008168">
    <property type="term" value="F:methyltransferase activity"/>
    <property type="evidence" value="ECO:0007669"/>
    <property type="project" value="UniProtKB-KW"/>
</dbReference>
<keyword evidence="2" id="KW-1185">Reference proteome</keyword>
<protein>
    <submittedName>
        <fullName evidence="1">Methyltransferase</fullName>
    </submittedName>
</protein>
<dbReference type="CDD" id="cd02440">
    <property type="entry name" value="AdoMet_MTases"/>
    <property type="match status" value="1"/>
</dbReference>
<dbReference type="GO" id="GO:0032259">
    <property type="term" value="P:methylation"/>
    <property type="evidence" value="ECO:0007669"/>
    <property type="project" value="UniProtKB-KW"/>
</dbReference>
<dbReference type="RefSeq" id="WP_105216647.1">
    <property type="nucleotide sequence ID" value="NZ_CP027062.1"/>
</dbReference>
<dbReference type="PANTHER" id="PTHR43861">
    <property type="entry name" value="TRANS-ACONITATE 2-METHYLTRANSFERASE-RELATED"/>
    <property type="match status" value="1"/>
</dbReference>
<proteinExistence type="predicted"/>
<dbReference type="SUPFAM" id="SSF53335">
    <property type="entry name" value="S-adenosyl-L-methionine-dependent methyltransferases"/>
    <property type="match status" value="1"/>
</dbReference>
<dbReference type="OrthoDB" id="9770553at2"/>
<organism evidence="1 2">
    <name type="scientific">Pukyongia salina</name>
    <dbReference type="NCBI Taxonomy" id="2094025"/>
    <lineage>
        <taxon>Bacteria</taxon>
        <taxon>Pseudomonadati</taxon>
        <taxon>Bacteroidota</taxon>
        <taxon>Flavobacteriia</taxon>
        <taxon>Flavobacteriales</taxon>
        <taxon>Flavobacteriaceae</taxon>
        <taxon>Pukyongia</taxon>
    </lineage>
</organism>
<dbReference type="EMBL" id="CP027062">
    <property type="protein sequence ID" value="AVI51407.1"/>
    <property type="molecule type" value="Genomic_DNA"/>
</dbReference>
<dbReference type="AlphaFoldDB" id="A0A2S0HXJ4"/>
<name>A0A2S0HXJ4_9FLAO</name>
<keyword evidence="1" id="KW-0489">Methyltransferase</keyword>
<sequence>METLQDTLKKNEKQKEFYNKKKKSLPSRIWSFVREKSLKNIRKELGILEQSYALHQQWMGDLSNKRVLDLGCYSGNSLSRYMATNCKTYVGLDLSDVAIAKLNEKLKDIPHARAIAADFFSEDFTESNFDLIYAYGVLHHFKNVDNLILRLDEKLAPGGEIISYDPLQTSYPIWFIRMLYRPFQSDAAWEWPFSRKTYRKFESNFELLERRGVLGKSKWYFLYAMLPFSKEKKLRWGKAAHRYDWERSAVSNSHLYSCMQLNLHLRKK</sequence>
<dbReference type="Pfam" id="PF13489">
    <property type="entry name" value="Methyltransf_23"/>
    <property type="match status" value="1"/>
</dbReference>
<keyword evidence="1" id="KW-0808">Transferase</keyword>
<accession>A0A2S0HXJ4</accession>
<dbReference type="InterPro" id="IPR029063">
    <property type="entry name" value="SAM-dependent_MTases_sf"/>
</dbReference>
<dbReference type="KEGG" id="aue:C5O00_09575"/>
<evidence type="ECO:0000313" key="2">
    <source>
        <dbReference type="Proteomes" id="UP000238442"/>
    </source>
</evidence>
<evidence type="ECO:0000313" key="1">
    <source>
        <dbReference type="EMBL" id="AVI51407.1"/>
    </source>
</evidence>